<name>A0A0A6VEY1_9BACI</name>
<reference evidence="2 4" key="1">
    <citation type="submission" date="2014-10" db="EMBL/GenBank/DDBJ databases">
        <title>Draft genome of phytase producing Bacillus ginsengihumi strain M2.11.</title>
        <authorList>
            <person name="Toymentseva A."/>
            <person name="Boulygina E.A."/>
            <person name="Kazakov S.V."/>
            <person name="Kayumov I."/>
            <person name="Suleimanova A.D."/>
            <person name="Mardanova A.M."/>
            <person name="Maria S.N."/>
            <person name="Sergey M.Y."/>
            <person name="Sharipova M.R."/>
        </authorList>
    </citation>
    <scope>NUCLEOTIDE SEQUENCE [LARGE SCALE GENOMIC DNA]</scope>
    <source>
        <strain evidence="2 4">M2.11</strain>
    </source>
</reference>
<evidence type="ECO:0000313" key="3">
    <source>
        <dbReference type="EMBL" id="NEY20130.1"/>
    </source>
</evidence>
<feature type="transmembrane region" description="Helical" evidence="1">
    <location>
        <begin position="12"/>
        <end position="31"/>
    </location>
</feature>
<sequence length="73" mass="8764">MLWIKLTLKTLKIFILFSVCTVLFYYGILWVNEEYENYHRYDKPEGTAVKVSTQADKDPNWVHRLLLFYSDGE</sequence>
<reference evidence="3 5" key="3">
    <citation type="submission" date="2020-03" db="EMBL/GenBank/DDBJ databases">
        <title>Bacillus aquiflavi sp. nov., isolated from yellow water of strong flavor Chinese baijiu in Yibin region of China.</title>
        <authorList>
            <person name="Xie J."/>
        </authorList>
    </citation>
    <scope>NUCLEOTIDE SEQUENCE [LARGE SCALE GENOMIC DNA]</scope>
    <source>
        <strain evidence="3 5">Gsoil 114</strain>
    </source>
</reference>
<dbReference type="Proteomes" id="UP000476934">
    <property type="component" value="Unassembled WGS sequence"/>
</dbReference>
<gene>
    <name evidence="3" type="ORF">G4D61_09130</name>
    <name evidence="2" type="ORF">NG54_05960</name>
</gene>
<evidence type="ECO:0000313" key="5">
    <source>
        <dbReference type="Proteomes" id="UP000476934"/>
    </source>
</evidence>
<keyword evidence="1" id="KW-1133">Transmembrane helix</keyword>
<organism evidence="2 4">
    <name type="scientific">Heyndrickxia ginsengihumi</name>
    <dbReference type="NCBI Taxonomy" id="363870"/>
    <lineage>
        <taxon>Bacteria</taxon>
        <taxon>Bacillati</taxon>
        <taxon>Bacillota</taxon>
        <taxon>Bacilli</taxon>
        <taxon>Bacillales</taxon>
        <taxon>Bacillaceae</taxon>
        <taxon>Heyndrickxia</taxon>
    </lineage>
</organism>
<proteinExistence type="predicted"/>
<keyword evidence="1" id="KW-0812">Transmembrane</keyword>
<dbReference type="EMBL" id="JAAIWK010000012">
    <property type="protein sequence ID" value="NEY20130.1"/>
    <property type="molecule type" value="Genomic_DNA"/>
</dbReference>
<dbReference type="Proteomes" id="UP000030588">
    <property type="component" value="Unassembled WGS sequence"/>
</dbReference>
<protein>
    <submittedName>
        <fullName evidence="2">Membrane protein</fullName>
    </submittedName>
    <submittedName>
        <fullName evidence="3">YqzK family protein</fullName>
    </submittedName>
</protein>
<evidence type="ECO:0000313" key="2">
    <source>
        <dbReference type="EMBL" id="KHD86028.1"/>
    </source>
</evidence>
<dbReference type="RefSeq" id="WP_025726838.1">
    <property type="nucleotide sequence ID" value="NZ_JAAIWK010000012.1"/>
</dbReference>
<keyword evidence="1" id="KW-0472">Membrane</keyword>
<dbReference type="Pfam" id="PF14004">
    <property type="entry name" value="DUF4227"/>
    <property type="match status" value="1"/>
</dbReference>
<keyword evidence="5" id="KW-1185">Reference proteome</keyword>
<dbReference type="InterPro" id="IPR025321">
    <property type="entry name" value="DUF4227"/>
</dbReference>
<evidence type="ECO:0000313" key="4">
    <source>
        <dbReference type="Proteomes" id="UP000030588"/>
    </source>
</evidence>
<dbReference type="STRING" id="363870.NG54_05960"/>
<comment type="caution">
    <text evidence="2">The sequence shown here is derived from an EMBL/GenBank/DDBJ whole genome shotgun (WGS) entry which is preliminary data.</text>
</comment>
<reference evidence="3" key="2">
    <citation type="submission" date="2020-02" db="EMBL/GenBank/DDBJ databases">
        <authorList>
            <person name="Feng H."/>
        </authorList>
    </citation>
    <scope>NUCLEOTIDE SEQUENCE [LARGE SCALE GENOMIC DNA]</scope>
    <source>
        <strain evidence="3">Gsoil 114</strain>
    </source>
</reference>
<accession>A0A0A6VEY1</accession>
<dbReference type="AlphaFoldDB" id="A0A0A6VEY1"/>
<evidence type="ECO:0000256" key="1">
    <source>
        <dbReference type="SAM" id="Phobius"/>
    </source>
</evidence>
<dbReference type="OrthoDB" id="2691647at2"/>
<dbReference type="EMBL" id="JRUN01000012">
    <property type="protein sequence ID" value="KHD86028.1"/>
    <property type="molecule type" value="Genomic_DNA"/>
</dbReference>